<organism evidence="3 4">
    <name type="scientific">Marinobacter lutaoensis</name>
    <dbReference type="NCBI Taxonomy" id="135739"/>
    <lineage>
        <taxon>Bacteria</taxon>
        <taxon>Pseudomonadati</taxon>
        <taxon>Pseudomonadota</taxon>
        <taxon>Gammaproteobacteria</taxon>
        <taxon>Pseudomonadales</taxon>
        <taxon>Marinobacteraceae</taxon>
        <taxon>Marinobacter</taxon>
    </lineage>
</organism>
<dbReference type="PANTHER" id="PTHR42923:SF17">
    <property type="entry name" value="AMINE OXIDASE DOMAIN-CONTAINING PROTEIN"/>
    <property type="match status" value="1"/>
</dbReference>
<dbReference type="InterPro" id="IPR002937">
    <property type="entry name" value="Amino_oxidase"/>
</dbReference>
<feature type="domain" description="Amine oxidase" evidence="2">
    <location>
        <begin position="20"/>
        <end position="288"/>
    </location>
</feature>
<keyword evidence="1" id="KW-0812">Transmembrane</keyword>
<dbReference type="InterPro" id="IPR036188">
    <property type="entry name" value="FAD/NAD-bd_sf"/>
</dbReference>
<keyword evidence="1" id="KW-0472">Membrane</keyword>
<dbReference type="RefSeq" id="WP_076724162.1">
    <property type="nucleotide sequence ID" value="NZ_MSCW01000005.1"/>
</dbReference>
<comment type="caution">
    <text evidence="3">The sequence shown here is derived from an EMBL/GenBank/DDBJ whole genome shotgun (WGS) entry which is preliminary data.</text>
</comment>
<dbReference type="STRING" id="135739.BTO32_07715"/>
<keyword evidence="4" id="KW-1185">Reference proteome</keyword>
<keyword evidence="1" id="KW-1133">Transmembrane helix</keyword>
<dbReference type="SUPFAM" id="SSF51905">
    <property type="entry name" value="FAD/NAD(P)-binding domain"/>
    <property type="match status" value="1"/>
</dbReference>
<evidence type="ECO:0000313" key="4">
    <source>
        <dbReference type="Proteomes" id="UP000189339"/>
    </source>
</evidence>
<dbReference type="Proteomes" id="UP000189339">
    <property type="component" value="Unassembled WGS sequence"/>
</dbReference>
<dbReference type="Pfam" id="PF01593">
    <property type="entry name" value="Amino_oxidase"/>
    <property type="match status" value="1"/>
</dbReference>
<dbReference type="InterPro" id="IPR050464">
    <property type="entry name" value="Zeta_carotene_desat/Oxidored"/>
</dbReference>
<name>A0A1V2DUA0_9GAMM</name>
<evidence type="ECO:0000259" key="2">
    <source>
        <dbReference type="Pfam" id="PF01593"/>
    </source>
</evidence>
<protein>
    <submittedName>
        <fullName evidence="3">FAD-dependent oxidoreductase</fullName>
    </submittedName>
</protein>
<evidence type="ECO:0000256" key="1">
    <source>
        <dbReference type="SAM" id="Phobius"/>
    </source>
</evidence>
<sequence length="426" mass="48448">MERPRTTPQRQRVAVIGAGVSGLTAAWLLADNHDVQLFEAGDYAGGHTNTEPVEAGGRTWPVNTGFIVFNDWTYPYFIRLMDRLGVTSEISDMSFSVDCHATGLQYNGTRLNTLFAQRRNLFNLNFLNMVREILRFNRETRTDLSAGIIPDDETLGDYLDRNGYSRYFRNYYIVPMGAAIWSAPEIVLERFPIRFFLQFFNNHGMLSVDDRPTWRVISGGSATYVHRMMERLGERTHLNSPVTSVKRDADGVTVVANGKAHRFDQVIFGCHSDQALAMLDDASDAERQVLGAISYQKNDVVLHTDARVLPSNRRAWAAWNYAIPKHSGQPVSVTYNMNILQNFDDAPETFCVTLNRSQEIRPDKVIKRFTYHHPVFTPEAVGAQARYDDIGNRNRTHFCGAYWFNGFHEDGVRSALRVTRTFGVEL</sequence>
<dbReference type="GO" id="GO:0016491">
    <property type="term" value="F:oxidoreductase activity"/>
    <property type="evidence" value="ECO:0007669"/>
    <property type="project" value="InterPro"/>
</dbReference>
<gene>
    <name evidence="3" type="ORF">BTO32_07715</name>
</gene>
<dbReference type="EMBL" id="MSCW01000005">
    <property type="protein sequence ID" value="ONF44284.1"/>
    <property type="molecule type" value="Genomic_DNA"/>
</dbReference>
<reference evidence="3 4" key="1">
    <citation type="submission" date="2016-12" db="EMBL/GenBank/DDBJ databases">
        <title>Marinobacter lutaoensis whole genome sequencing.</title>
        <authorList>
            <person name="Verma A."/>
            <person name="Krishnamurthi S."/>
        </authorList>
    </citation>
    <scope>NUCLEOTIDE SEQUENCE [LARGE SCALE GENOMIC DNA]</scope>
    <source>
        <strain evidence="3 4">T5054</strain>
    </source>
</reference>
<dbReference type="OrthoDB" id="20837at2"/>
<dbReference type="PANTHER" id="PTHR42923">
    <property type="entry name" value="PROTOPORPHYRINOGEN OXIDASE"/>
    <property type="match status" value="1"/>
</dbReference>
<dbReference type="Gene3D" id="3.50.50.60">
    <property type="entry name" value="FAD/NAD(P)-binding domain"/>
    <property type="match status" value="1"/>
</dbReference>
<proteinExistence type="predicted"/>
<dbReference type="AlphaFoldDB" id="A0A1V2DUA0"/>
<evidence type="ECO:0000313" key="3">
    <source>
        <dbReference type="EMBL" id="ONF44284.1"/>
    </source>
</evidence>
<feature type="transmembrane region" description="Helical" evidence="1">
    <location>
        <begin position="12"/>
        <end position="30"/>
    </location>
</feature>
<accession>A0A1V2DUA0</accession>